<dbReference type="GO" id="GO:0003824">
    <property type="term" value="F:catalytic activity"/>
    <property type="evidence" value="ECO:0007669"/>
    <property type="project" value="InterPro"/>
</dbReference>
<feature type="domain" description="Endonuclease/exonuclease/phosphatase" evidence="1">
    <location>
        <begin position="4"/>
        <end position="145"/>
    </location>
</feature>
<dbReference type="Proteomes" id="UP000663866">
    <property type="component" value="Unassembled WGS sequence"/>
</dbReference>
<dbReference type="InterPro" id="IPR036691">
    <property type="entry name" value="Endo/exonu/phosph_ase_sf"/>
</dbReference>
<dbReference type="Gene3D" id="3.60.10.10">
    <property type="entry name" value="Endonuclease/exonuclease/phosphatase"/>
    <property type="match status" value="1"/>
</dbReference>
<reference evidence="2" key="1">
    <citation type="submission" date="2021-02" db="EMBL/GenBank/DDBJ databases">
        <authorList>
            <person name="Nowell W R."/>
        </authorList>
    </citation>
    <scope>NUCLEOTIDE SEQUENCE</scope>
</reference>
<keyword evidence="3" id="KW-1185">Reference proteome</keyword>
<feature type="non-terminal residue" evidence="2">
    <location>
        <position position="158"/>
    </location>
</feature>
<evidence type="ECO:0000313" key="3">
    <source>
        <dbReference type="Proteomes" id="UP000663866"/>
    </source>
</evidence>
<evidence type="ECO:0000313" key="2">
    <source>
        <dbReference type="EMBL" id="CAF4172261.1"/>
    </source>
</evidence>
<gene>
    <name evidence="2" type="ORF">OVN521_LOCUS24775</name>
</gene>
<accession>A0A819Z6W0</accession>
<organism evidence="2 3">
    <name type="scientific">Rotaria magnacalcarata</name>
    <dbReference type="NCBI Taxonomy" id="392030"/>
    <lineage>
        <taxon>Eukaryota</taxon>
        <taxon>Metazoa</taxon>
        <taxon>Spiralia</taxon>
        <taxon>Gnathifera</taxon>
        <taxon>Rotifera</taxon>
        <taxon>Eurotatoria</taxon>
        <taxon>Bdelloidea</taxon>
        <taxon>Philodinida</taxon>
        <taxon>Philodinidae</taxon>
        <taxon>Rotaria</taxon>
    </lineage>
</organism>
<name>A0A819Z6W0_9BILA</name>
<evidence type="ECO:0000259" key="1">
    <source>
        <dbReference type="Pfam" id="PF03372"/>
    </source>
</evidence>
<dbReference type="Pfam" id="PF03372">
    <property type="entry name" value="Exo_endo_phos"/>
    <property type="match status" value="1"/>
</dbReference>
<comment type="caution">
    <text evidence="2">The sequence shown here is derived from an EMBL/GenBank/DDBJ whole genome shotgun (WGS) entry which is preliminary data.</text>
</comment>
<sequence>MHICTYNIRTFREEEKRKEFEEEISQIKWDIIGLCETKCKGEHLTKLKSGHTLYTCGNPNDNKNGVGFLINKKIDKKVTSIKGINERLALLTLEINPRYKIKIIQVYAPTTSHDDQEVIEIYQEIENLLKEDKTYFTIIMGDFNAKIGKKEDNKETAM</sequence>
<dbReference type="SUPFAM" id="SSF56219">
    <property type="entry name" value="DNase I-like"/>
    <property type="match status" value="1"/>
</dbReference>
<dbReference type="InterPro" id="IPR005135">
    <property type="entry name" value="Endo/exonuclease/phosphatase"/>
</dbReference>
<proteinExistence type="predicted"/>
<protein>
    <recommendedName>
        <fullName evidence="1">Endonuclease/exonuclease/phosphatase domain-containing protein</fullName>
    </recommendedName>
</protein>
<dbReference type="EMBL" id="CAJOBG010005989">
    <property type="protein sequence ID" value="CAF4172261.1"/>
    <property type="molecule type" value="Genomic_DNA"/>
</dbReference>
<dbReference type="AlphaFoldDB" id="A0A819Z6W0"/>